<evidence type="ECO:0000313" key="1">
    <source>
        <dbReference type="EMBL" id="MZQ81081.1"/>
    </source>
</evidence>
<dbReference type="AlphaFoldDB" id="A0A6L8UUJ2"/>
<comment type="caution">
    <text evidence="1">The sequence shown here is derived from an EMBL/GenBank/DDBJ whole genome shotgun (WGS) entry which is preliminary data.</text>
</comment>
<keyword evidence="2" id="KW-1185">Reference proteome</keyword>
<accession>A0A6L8UUJ2</accession>
<sequence length="129" mass="14846">MGNYPKYVTREAIESLVDKLSLPKPGPFTQDWEYEVSDETRINEFLSSYENLSMNEEEKFALMIVIIGSLNDAIEKGDVDASILSKTKELLLNEISIHKNTLIYWSLESEDLEDCFAITPFIRCVKEMI</sequence>
<proteinExistence type="predicted"/>
<gene>
    <name evidence="1" type="ORF">GQF01_02890</name>
</gene>
<dbReference type="EMBL" id="WTUZ01000007">
    <property type="protein sequence ID" value="MZQ81081.1"/>
    <property type="molecule type" value="Genomic_DNA"/>
</dbReference>
<reference evidence="1 2" key="1">
    <citation type="submission" date="2019-12" db="EMBL/GenBank/DDBJ databases">
        <title>Paenibacillus sp. nov. sp. isolated from soil.</title>
        <authorList>
            <person name="Kim J."/>
            <person name="Jeong S.E."/>
            <person name="Jung H.S."/>
            <person name="Jeon C.O."/>
        </authorList>
    </citation>
    <scope>NUCLEOTIDE SEQUENCE [LARGE SCALE GENOMIC DNA]</scope>
    <source>
        <strain evidence="1 2">5J-6</strain>
    </source>
</reference>
<name>A0A6L8UUJ2_9BACL</name>
<protein>
    <submittedName>
        <fullName evidence="1">Uncharacterized protein</fullName>
    </submittedName>
</protein>
<evidence type="ECO:0000313" key="2">
    <source>
        <dbReference type="Proteomes" id="UP000481087"/>
    </source>
</evidence>
<dbReference type="Proteomes" id="UP000481087">
    <property type="component" value="Unassembled WGS sequence"/>
</dbReference>
<dbReference type="RefSeq" id="WP_161405391.1">
    <property type="nucleotide sequence ID" value="NZ_WTUZ01000007.1"/>
</dbReference>
<organism evidence="1 2">
    <name type="scientific">Paenibacillus silvestris</name>
    <dbReference type="NCBI Taxonomy" id="2606219"/>
    <lineage>
        <taxon>Bacteria</taxon>
        <taxon>Bacillati</taxon>
        <taxon>Bacillota</taxon>
        <taxon>Bacilli</taxon>
        <taxon>Bacillales</taxon>
        <taxon>Paenibacillaceae</taxon>
        <taxon>Paenibacillus</taxon>
    </lineage>
</organism>